<keyword evidence="5" id="KW-1185">Reference proteome</keyword>
<dbReference type="PANTHER" id="PTHR43818">
    <property type="entry name" value="BCDNA.GH03377"/>
    <property type="match status" value="1"/>
</dbReference>
<organism evidence="4 5">
    <name type="scientific">Kribbella aluminosa</name>
    <dbReference type="NCBI Taxonomy" id="416017"/>
    <lineage>
        <taxon>Bacteria</taxon>
        <taxon>Bacillati</taxon>
        <taxon>Actinomycetota</taxon>
        <taxon>Actinomycetes</taxon>
        <taxon>Propionibacteriales</taxon>
        <taxon>Kribbellaceae</taxon>
        <taxon>Kribbella</taxon>
    </lineage>
</organism>
<dbReference type="SUPFAM" id="SSF51735">
    <property type="entry name" value="NAD(P)-binding Rossmann-fold domains"/>
    <property type="match status" value="1"/>
</dbReference>
<evidence type="ECO:0000259" key="2">
    <source>
        <dbReference type="Pfam" id="PF01408"/>
    </source>
</evidence>
<dbReference type="EMBL" id="JAGINT010000001">
    <property type="protein sequence ID" value="MBP2351436.1"/>
    <property type="molecule type" value="Genomic_DNA"/>
</dbReference>
<feature type="domain" description="Gfo/Idh/MocA-like oxidoreductase N-terminal" evidence="2">
    <location>
        <begin position="2"/>
        <end position="116"/>
    </location>
</feature>
<dbReference type="InterPro" id="IPR055170">
    <property type="entry name" value="GFO_IDH_MocA-like_dom"/>
</dbReference>
<dbReference type="InterPro" id="IPR036291">
    <property type="entry name" value="NAD(P)-bd_dom_sf"/>
</dbReference>
<dbReference type="InterPro" id="IPR050463">
    <property type="entry name" value="Gfo/Idh/MocA_oxidrdct_glycsds"/>
</dbReference>
<dbReference type="InterPro" id="IPR000683">
    <property type="entry name" value="Gfo/Idh/MocA-like_OxRdtase_N"/>
</dbReference>
<dbReference type="Gene3D" id="3.30.360.10">
    <property type="entry name" value="Dihydrodipicolinate Reductase, domain 2"/>
    <property type="match status" value="1"/>
</dbReference>
<evidence type="ECO:0000313" key="5">
    <source>
        <dbReference type="Proteomes" id="UP000755585"/>
    </source>
</evidence>
<keyword evidence="1" id="KW-0560">Oxidoreductase</keyword>
<dbReference type="PANTHER" id="PTHR43818:SF11">
    <property type="entry name" value="BCDNA.GH03377"/>
    <property type="match status" value="1"/>
</dbReference>
<dbReference type="Pfam" id="PF01408">
    <property type="entry name" value="GFO_IDH_MocA"/>
    <property type="match status" value="1"/>
</dbReference>
<dbReference type="SUPFAM" id="SSF55347">
    <property type="entry name" value="Glyceraldehyde-3-phosphate dehydrogenase-like, C-terminal domain"/>
    <property type="match status" value="1"/>
</dbReference>
<evidence type="ECO:0000313" key="4">
    <source>
        <dbReference type="EMBL" id="MBP2351436.1"/>
    </source>
</evidence>
<gene>
    <name evidence="4" type="ORF">JOF29_002519</name>
</gene>
<proteinExistence type="predicted"/>
<reference evidence="4 5" key="1">
    <citation type="submission" date="2021-03" db="EMBL/GenBank/DDBJ databases">
        <title>Sequencing the genomes of 1000 actinobacteria strains.</title>
        <authorList>
            <person name="Klenk H.-P."/>
        </authorList>
    </citation>
    <scope>NUCLEOTIDE SEQUENCE [LARGE SCALE GENOMIC DNA]</scope>
    <source>
        <strain evidence="4 5">DSM 18824</strain>
    </source>
</reference>
<feature type="domain" description="GFO/IDH/MocA-like oxidoreductase" evidence="3">
    <location>
        <begin position="126"/>
        <end position="247"/>
    </location>
</feature>
<dbReference type="Gene3D" id="3.40.50.720">
    <property type="entry name" value="NAD(P)-binding Rossmann-like Domain"/>
    <property type="match status" value="1"/>
</dbReference>
<dbReference type="RefSeq" id="WP_209694336.1">
    <property type="nucleotide sequence ID" value="NZ_BAAAVU010000042.1"/>
</dbReference>
<dbReference type="Proteomes" id="UP000755585">
    <property type="component" value="Unassembled WGS sequence"/>
</dbReference>
<evidence type="ECO:0000259" key="3">
    <source>
        <dbReference type="Pfam" id="PF22725"/>
    </source>
</evidence>
<comment type="caution">
    <text evidence="4">The sequence shown here is derived from an EMBL/GenBank/DDBJ whole genome shotgun (WGS) entry which is preliminary data.</text>
</comment>
<evidence type="ECO:0000256" key="1">
    <source>
        <dbReference type="ARBA" id="ARBA00023002"/>
    </source>
</evidence>
<dbReference type="Pfam" id="PF22725">
    <property type="entry name" value="GFO_IDH_MocA_C3"/>
    <property type="match status" value="1"/>
</dbReference>
<sequence>MAVVGLGSFGLTFVPLYSKHPDVARVILCDPDEKRLGQVARAFGIYDTRASLDEVLADPDIDAVHLVTPMQIHAEQSVAVLDAGKHCACAVPAAVSLDELHGLVAAEARSGCNYMMMETAVYTQEFLHARGLLDSGDLGRIQFLRGAHYSDYEAWPPWKWYPPMSYATHAVAPLLQLADAEAVSVRCLGSGVMPKSLAGPTGNPFPVETAIFELEGGLAAEVTRSIFRMTRQVQESFSVYGEHASFEWQQIAGESPVVFRLADPEAENEAFVLQRQSFGAMLGIDTEALDELVPVSRFPSVTFEHATLGPTDTDLPEALRGAAGHGGAESHLVNEFVRSIVEGRPSSVRAAVAAAWTAPGLCAHESALRGGQPMAIPQFRHDSLA</sequence>
<name>A0ABS4UIF9_9ACTN</name>
<accession>A0ABS4UIF9</accession>
<protein>
    <submittedName>
        <fullName evidence="4">Dehydrogenase</fullName>
    </submittedName>
</protein>